<dbReference type="NCBIfam" id="TIGR01079">
    <property type="entry name" value="rplX_bact"/>
    <property type="match status" value="1"/>
</dbReference>
<name>A0A1Y9TLV4_9RHOD</name>
<comment type="similarity">
    <text evidence="2 6 7">Belongs to the universal ribosomal protein uL24 family.</text>
</comment>
<dbReference type="HAMAP" id="MF_01326_B">
    <property type="entry name" value="Ribosomal_uL24_B"/>
    <property type="match status" value="1"/>
</dbReference>
<dbReference type="Pfam" id="PF00467">
    <property type="entry name" value="KOW"/>
    <property type="match status" value="1"/>
</dbReference>
<dbReference type="GO" id="GO:1990904">
    <property type="term" value="C:ribonucleoprotein complex"/>
    <property type="evidence" value="ECO:0007669"/>
    <property type="project" value="UniProtKB-KW"/>
</dbReference>
<dbReference type="GO" id="GO:0019843">
    <property type="term" value="F:rRNA binding"/>
    <property type="evidence" value="ECO:0007669"/>
    <property type="project" value="UniProtKB-UniRule"/>
</dbReference>
<keyword evidence="9" id="KW-0934">Plastid</keyword>
<keyword evidence="9" id="KW-0150">Chloroplast</keyword>
<evidence type="ECO:0000256" key="5">
    <source>
        <dbReference type="ARBA" id="ARBA00035282"/>
    </source>
</evidence>
<evidence type="ECO:0000256" key="2">
    <source>
        <dbReference type="ARBA" id="ARBA00010618"/>
    </source>
</evidence>
<dbReference type="InterPro" id="IPR003256">
    <property type="entry name" value="Ribosomal_uL24"/>
</dbReference>
<geneLocation type="chloroplast" evidence="9"/>
<organism evidence="9">
    <name type="scientific">Boldia erythrosiphon</name>
    <dbReference type="NCBI Taxonomy" id="74908"/>
    <lineage>
        <taxon>Eukaryota</taxon>
        <taxon>Rhodophyta</taxon>
        <taxon>Compsopogonophyceae</taxon>
        <taxon>Compsopogonales</taxon>
        <taxon>Boldiaceae</taxon>
        <taxon>Boldia</taxon>
    </lineage>
</organism>
<gene>
    <name evidence="6 9" type="primary">rpl24</name>
</gene>
<proteinExistence type="inferred from homology"/>
<evidence type="ECO:0000256" key="7">
    <source>
        <dbReference type="RuleBase" id="RU003477"/>
    </source>
</evidence>
<dbReference type="GO" id="GO:0009507">
    <property type="term" value="C:chloroplast"/>
    <property type="evidence" value="ECO:0007669"/>
    <property type="project" value="UniProtKB-SubCell"/>
</dbReference>
<evidence type="ECO:0000259" key="8">
    <source>
        <dbReference type="SMART" id="SM00739"/>
    </source>
</evidence>
<dbReference type="InterPro" id="IPR014722">
    <property type="entry name" value="Rib_uL2_dom2"/>
</dbReference>
<evidence type="ECO:0000313" key="9">
    <source>
        <dbReference type="EMBL" id="ARO90592.1"/>
    </source>
</evidence>
<dbReference type="AlphaFoldDB" id="A0A1Y9TLV4"/>
<keyword evidence="4 6" id="KW-0687">Ribonucleoprotein</keyword>
<keyword evidence="6" id="KW-0694">RNA-binding</keyword>
<dbReference type="GO" id="GO:0003735">
    <property type="term" value="F:structural constituent of ribosome"/>
    <property type="evidence" value="ECO:0007669"/>
    <property type="project" value="InterPro"/>
</dbReference>
<dbReference type="RefSeq" id="YP_009369904.1">
    <property type="nucleotide sequence ID" value="NC_034776.1"/>
</dbReference>
<evidence type="ECO:0000256" key="4">
    <source>
        <dbReference type="ARBA" id="ARBA00023274"/>
    </source>
</evidence>
<feature type="domain" description="KOW" evidence="8">
    <location>
        <begin position="7"/>
        <end position="34"/>
    </location>
</feature>
<dbReference type="GO" id="GO:0005840">
    <property type="term" value="C:ribosome"/>
    <property type="evidence" value="ECO:0007669"/>
    <property type="project" value="UniProtKB-KW"/>
</dbReference>
<evidence type="ECO:0000256" key="6">
    <source>
        <dbReference type="HAMAP-Rule" id="MF_01326"/>
    </source>
</evidence>
<evidence type="ECO:0000256" key="1">
    <source>
        <dbReference type="ARBA" id="ARBA00004072"/>
    </source>
</evidence>
<comment type="subunit">
    <text evidence="6">Part of the 50S ribosomal subunit.</text>
</comment>
<comment type="function">
    <text evidence="1 6">One of two assembly initiator proteins, it binds directly to the 5'-end of the 23S rRNA, where it nucleates assembly of the 50S subunit.</text>
</comment>
<keyword evidence="3 6" id="KW-0689">Ribosomal protein</keyword>
<dbReference type="PROSITE" id="PS01108">
    <property type="entry name" value="RIBOSOMAL_L24"/>
    <property type="match status" value="1"/>
</dbReference>
<dbReference type="GeneID" id="32891411"/>
<dbReference type="SUPFAM" id="SSF50104">
    <property type="entry name" value="Translation proteins SH3-like domain"/>
    <property type="match status" value="1"/>
</dbReference>
<dbReference type="InterPro" id="IPR005824">
    <property type="entry name" value="KOW"/>
</dbReference>
<dbReference type="Gene3D" id="2.30.30.30">
    <property type="match status" value="1"/>
</dbReference>
<dbReference type="EMBL" id="KY709208">
    <property type="protein sequence ID" value="ARO90592.1"/>
    <property type="molecule type" value="Genomic_DNA"/>
</dbReference>
<dbReference type="InterPro" id="IPR008991">
    <property type="entry name" value="Translation_prot_SH3-like_sf"/>
</dbReference>
<accession>A0A1Y9TLV4</accession>
<dbReference type="PANTHER" id="PTHR12903">
    <property type="entry name" value="MITOCHONDRIAL RIBOSOMAL PROTEIN L24"/>
    <property type="match status" value="1"/>
</dbReference>
<dbReference type="SMART" id="SM00739">
    <property type="entry name" value="KOW"/>
    <property type="match status" value="1"/>
</dbReference>
<dbReference type="InterPro" id="IPR005825">
    <property type="entry name" value="Ribosomal_uL24_CS"/>
</dbReference>
<dbReference type="Pfam" id="PF17136">
    <property type="entry name" value="ribosomal_L24"/>
    <property type="match status" value="1"/>
</dbReference>
<keyword evidence="6" id="KW-0699">rRNA-binding</keyword>
<sequence length="84" mass="9421">MKKTSKYFRVGDNVKIIAGKYKGTIGQILRIIKDKSLVIINGVNIKKKHVKSQNSENTGQVVQLEAPISASNIMLYSNKLFTRN</sequence>
<dbReference type="GO" id="GO:0006412">
    <property type="term" value="P:translation"/>
    <property type="evidence" value="ECO:0007669"/>
    <property type="project" value="UniProtKB-UniRule"/>
</dbReference>
<dbReference type="InterPro" id="IPR041988">
    <property type="entry name" value="Ribosomal_uL24_KOW"/>
</dbReference>
<evidence type="ECO:0000256" key="3">
    <source>
        <dbReference type="ARBA" id="ARBA00022980"/>
    </source>
</evidence>
<dbReference type="CDD" id="cd06089">
    <property type="entry name" value="KOW_RPL26"/>
    <property type="match status" value="1"/>
</dbReference>
<reference evidence="9" key="1">
    <citation type="submission" date="2017-03" db="EMBL/GenBank/DDBJ databases">
        <title>The new red algal subphylum Proteorhodophytina comprises the largest and most divergent plastid genomes known.</title>
        <authorList>
            <person name="Munoz-Gomez S.A."/>
            <person name="Mejia-Franco F.G."/>
            <person name="Durnin K."/>
            <person name="Morgan C."/>
            <person name="Grisdale C.J."/>
            <person name="Archibald J.M."/>
            <person name="Slamovits C.H."/>
        </authorList>
    </citation>
    <scope>NUCLEOTIDE SEQUENCE</scope>
    <source>
        <strain evidence="9">UTEX LB2858</strain>
    </source>
</reference>
<comment type="subcellular location">
    <subcellularLocation>
        <location evidence="6">Plastid</location>
        <location evidence="6">Chloroplast</location>
    </subcellularLocation>
</comment>
<dbReference type="InterPro" id="IPR057264">
    <property type="entry name" value="Ribosomal_uL24_C"/>
</dbReference>
<protein>
    <recommendedName>
        <fullName evidence="5 6">Large ribosomal subunit protein uL24c</fullName>
    </recommendedName>
</protein>